<dbReference type="GO" id="GO:0016301">
    <property type="term" value="F:kinase activity"/>
    <property type="evidence" value="ECO:0007669"/>
    <property type="project" value="UniProtKB-KW"/>
</dbReference>
<evidence type="ECO:0000256" key="1">
    <source>
        <dbReference type="ARBA" id="ARBA00022527"/>
    </source>
</evidence>
<accession>A0ABS5F5S7</accession>
<dbReference type="SUPFAM" id="SSF56112">
    <property type="entry name" value="Protein kinase-like (PK-like)"/>
    <property type="match status" value="1"/>
</dbReference>
<feature type="domain" description="Protein kinase" evidence="8">
    <location>
        <begin position="10"/>
        <end position="274"/>
    </location>
</feature>
<dbReference type="RefSeq" id="WP_211855675.1">
    <property type="nucleotide sequence ID" value="NZ_JAAGBB010000043.1"/>
</dbReference>
<keyword evidence="3 6" id="KW-0547">Nucleotide-binding</keyword>
<dbReference type="SMART" id="SM00220">
    <property type="entry name" value="S_TKc"/>
    <property type="match status" value="1"/>
</dbReference>
<dbReference type="PROSITE" id="PS00108">
    <property type="entry name" value="PROTEIN_KINASE_ST"/>
    <property type="match status" value="1"/>
</dbReference>
<feature type="binding site" evidence="6">
    <location>
        <position position="39"/>
    </location>
    <ligand>
        <name>ATP</name>
        <dbReference type="ChEBI" id="CHEBI:30616"/>
    </ligand>
</feature>
<comment type="caution">
    <text evidence="9">The sequence shown here is derived from an EMBL/GenBank/DDBJ whole genome shotgun (WGS) entry which is preliminary data.</text>
</comment>
<dbReference type="Gene3D" id="3.30.200.20">
    <property type="entry name" value="Phosphorylase Kinase, domain 1"/>
    <property type="match status" value="1"/>
</dbReference>
<dbReference type="InterPro" id="IPR011009">
    <property type="entry name" value="Kinase-like_dom_sf"/>
</dbReference>
<keyword evidence="2" id="KW-0808">Transferase</keyword>
<name>A0ABS5F5S7_9PROT</name>
<evidence type="ECO:0000256" key="4">
    <source>
        <dbReference type="ARBA" id="ARBA00022777"/>
    </source>
</evidence>
<dbReference type="PANTHER" id="PTHR24350">
    <property type="entry name" value="SERINE/THREONINE-PROTEIN KINASE IAL-RELATED"/>
    <property type="match status" value="1"/>
</dbReference>
<evidence type="ECO:0000259" key="8">
    <source>
        <dbReference type="PROSITE" id="PS50011"/>
    </source>
</evidence>
<evidence type="ECO:0000256" key="3">
    <source>
        <dbReference type="ARBA" id="ARBA00022741"/>
    </source>
</evidence>
<evidence type="ECO:0000256" key="2">
    <source>
        <dbReference type="ARBA" id="ARBA00022679"/>
    </source>
</evidence>
<proteinExistence type="predicted"/>
<feature type="region of interest" description="Disordered" evidence="7">
    <location>
        <begin position="523"/>
        <end position="548"/>
    </location>
</feature>
<protein>
    <submittedName>
        <fullName evidence="9">Protein kinase</fullName>
    </submittedName>
</protein>
<organism evidence="9 10">
    <name type="scientific">Plastoroseomonas hellenica</name>
    <dbReference type="NCBI Taxonomy" id="2687306"/>
    <lineage>
        <taxon>Bacteria</taxon>
        <taxon>Pseudomonadati</taxon>
        <taxon>Pseudomonadota</taxon>
        <taxon>Alphaproteobacteria</taxon>
        <taxon>Acetobacterales</taxon>
        <taxon>Acetobacteraceae</taxon>
        <taxon>Plastoroseomonas</taxon>
    </lineage>
</organism>
<evidence type="ECO:0000256" key="7">
    <source>
        <dbReference type="SAM" id="MobiDB-lite"/>
    </source>
</evidence>
<evidence type="ECO:0000313" key="9">
    <source>
        <dbReference type="EMBL" id="MBR0667897.1"/>
    </source>
</evidence>
<gene>
    <name evidence="9" type="ORF">GXW71_26315</name>
</gene>
<feature type="compositionally biased region" description="Low complexity" evidence="7">
    <location>
        <begin position="320"/>
        <end position="331"/>
    </location>
</feature>
<feature type="compositionally biased region" description="Basic and acidic residues" evidence="7">
    <location>
        <begin position="527"/>
        <end position="536"/>
    </location>
</feature>
<reference evidence="10" key="1">
    <citation type="journal article" date="2021" name="Syst. Appl. Microbiol.">
        <title>Roseomonas hellenica sp. nov., isolated from roots of wild-growing Alkanna tinctoria.</title>
        <authorList>
            <person name="Rat A."/>
            <person name="Naranjo H.D."/>
            <person name="Lebbe L."/>
            <person name="Cnockaert M."/>
            <person name="Krigas N."/>
            <person name="Grigoriadou K."/>
            <person name="Maloupa E."/>
            <person name="Willems A."/>
        </authorList>
    </citation>
    <scope>NUCLEOTIDE SEQUENCE [LARGE SCALE GENOMIC DNA]</scope>
    <source>
        <strain evidence="10">LMG 31523</strain>
    </source>
</reference>
<dbReference type="CDD" id="cd14014">
    <property type="entry name" value="STKc_PknB_like"/>
    <property type="match status" value="1"/>
</dbReference>
<dbReference type="Proteomes" id="UP001196870">
    <property type="component" value="Unassembled WGS sequence"/>
</dbReference>
<feature type="region of interest" description="Disordered" evidence="7">
    <location>
        <begin position="320"/>
        <end position="351"/>
    </location>
</feature>
<keyword evidence="5 6" id="KW-0067">ATP-binding</keyword>
<dbReference type="Gene3D" id="1.10.510.10">
    <property type="entry name" value="Transferase(Phosphotransferase) domain 1"/>
    <property type="match status" value="1"/>
</dbReference>
<dbReference type="PROSITE" id="PS00107">
    <property type="entry name" value="PROTEIN_KINASE_ATP"/>
    <property type="match status" value="1"/>
</dbReference>
<dbReference type="InterPro" id="IPR000719">
    <property type="entry name" value="Prot_kinase_dom"/>
</dbReference>
<sequence length="818" mass="87850">MLPAELAQKYEVRGTLGAGAMGTVLDAVDRIIERRVAIKVVKMPAANDPEGKEAHARFRREAQAAGRLSHANIVGVYDYGENAETAWIVMELVEGGSLKDRLDRQERFTVQDVARLMEQVLSALAYSHGRGVVHRDIKPGNIMLSSQGPDASVKIADFGIARLENSSMTQVGTLIGTPSYMAPEQFRGEPVDARADIWAAGVMLYQLLTGEKPFEGGFSAVMHKALNTEPPPPSELSVTVPRAFDAVIARALAKRPDERFASADAFAQAIRQALTAPSGAAPSAPLPLMMPDSDATLVATGGGAGTMGGLSGVGLPGLPGLDGTAATGTTASRPAFPPATEPKPAKPEGKRGAPLGLIFGGAGGLAAIAAAAWFFVLQPPPGPTPEELVRQAELARQAELVRQQEAQRIAAEAARQAELARQQEAQRQAEAARQEAERQAELTRLAEIARQQRLTEQEQARQQALFRQQEEARQAEAARQADAARQAAEAARQAELALQTAEAARLAELARQQEIARQQQDAARQAELARQHEAARQAELARQQEAARHAELARQAEVARQQEAARQAAELARQQEAERQRQAELERQRQLALVRPDFRSAAAAAVAAASCGLLTWTASDQSLSIAGVARRGEDAAIRRELTARNVPEDSARLALQLFDGPYCGTLDVFRPVLALGDSAPRVSVLGTMPLAKGQFVRLDVQMPDWPAYIHLAYFMNTGEAAQLVPSPLVPSTLQQPSARLRLGEPRGNFPGWEVDEPFGTDLAIVIASDRPLLASVTRPANERPEEYLAAIATAIRNNLRAGGRVIARPVVVETVRGR</sequence>
<evidence type="ECO:0000256" key="5">
    <source>
        <dbReference type="ARBA" id="ARBA00022840"/>
    </source>
</evidence>
<dbReference type="Pfam" id="PF00069">
    <property type="entry name" value="Pkinase"/>
    <property type="match status" value="1"/>
</dbReference>
<dbReference type="InterPro" id="IPR017441">
    <property type="entry name" value="Protein_kinase_ATP_BS"/>
</dbReference>
<keyword evidence="10" id="KW-1185">Reference proteome</keyword>
<dbReference type="InterPro" id="IPR008271">
    <property type="entry name" value="Ser/Thr_kinase_AS"/>
</dbReference>
<dbReference type="InterPro" id="IPR030616">
    <property type="entry name" value="Aur-like"/>
</dbReference>
<dbReference type="PROSITE" id="PS50011">
    <property type="entry name" value="PROTEIN_KINASE_DOM"/>
    <property type="match status" value="1"/>
</dbReference>
<dbReference type="EMBL" id="JAAGBB010000043">
    <property type="protein sequence ID" value="MBR0667897.1"/>
    <property type="molecule type" value="Genomic_DNA"/>
</dbReference>
<evidence type="ECO:0000313" key="10">
    <source>
        <dbReference type="Proteomes" id="UP001196870"/>
    </source>
</evidence>
<keyword evidence="1" id="KW-0723">Serine/threonine-protein kinase</keyword>
<keyword evidence="4 9" id="KW-0418">Kinase</keyword>
<evidence type="ECO:0000256" key="6">
    <source>
        <dbReference type="PROSITE-ProRule" id="PRU10141"/>
    </source>
</evidence>